<reference evidence="7" key="1">
    <citation type="journal article" date="2019" name="Int. J. Syst. Evol. Microbiol.">
        <title>The Global Catalogue of Microorganisms (GCM) 10K type strain sequencing project: providing services to taxonomists for standard genome sequencing and annotation.</title>
        <authorList>
            <consortium name="The Broad Institute Genomics Platform"/>
            <consortium name="The Broad Institute Genome Sequencing Center for Infectious Disease"/>
            <person name="Wu L."/>
            <person name="Ma J."/>
        </authorList>
    </citation>
    <scope>NUCLEOTIDE SEQUENCE [LARGE SCALE GENOMIC DNA]</scope>
    <source>
        <strain evidence="7">CCUG 56698</strain>
    </source>
</reference>
<dbReference type="InterPro" id="IPR038417">
    <property type="entry name" value="Alpga-gal_N_sf"/>
</dbReference>
<dbReference type="InterPro" id="IPR031704">
    <property type="entry name" value="Glyco_hydro_36_N"/>
</dbReference>
<dbReference type="CDD" id="cd14791">
    <property type="entry name" value="GH36"/>
    <property type="match status" value="1"/>
</dbReference>
<evidence type="ECO:0000313" key="7">
    <source>
        <dbReference type="Proteomes" id="UP001596527"/>
    </source>
</evidence>
<organism evidence="6 7">
    <name type="scientific">Schaalia naturae</name>
    <dbReference type="NCBI Taxonomy" id="635203"/>
    <lineage>
        <taxon>Bacteria</taxon>
        <taxon>Bacillati</taxon>
        <taxon>Actinomycetota</taxon>
        <taxon>Actinomycetes</taxon>
        <taxon>Actinomycetales</taxon>
        <taxon>Actinomycetaceae</taxon>
        <taxon>Schaalia</taxon>
    </lineage>
</organism>
<evidence type="ECO:0000259" key="5">
    <source>
        <dbReference type="Pfam" id="PF16875"/>
    </source>
</evidence>
<dbReference type="EMBL" id="JBHTEF010000001">
    <property type="protein sequence ID" value="MFC7580005.1"/>
    <property type="molecule type" value="Genomic_DNA"/>
</dbReference>
<dbReference type="PANTHER" id="PTHR43053">
    <property type="entry name" value="GLYCOSIDASE FAMILY 31"/>
    <property type="match status" value="1"/>
</dbReference>
<evidence type="ECO:0000313" key="6">
    <source>
        <dbReference type="EMBL" id="MFC7580005.1"/>
    </source>
</evidence>
<dbReference type="PANTHER" id="PTHR43053:SF3">
    <property type="entry name" value="ALPHA-GALACTOSIDASE C-RELATED"/>
    <property type="match status" value="1"/>
</dbReference>
<keyword evidence="3 6" id="KW-0378">Hydrolase</keyword>
<accession>A0ABW2SJG4</accession>
<evidence type="ECO:0000256" key="1">
    <source>
        <dbReference type="ARBA" id="ARBA00001255"/>
    </source>
</evidence>
<comment type="caution">
    <text evidence="6">The sequence shown here is derived from an EMBL/GenBank/DDBJ whole genome shotgun (WGS) entry which is preliminary data.</text>
</comment>
<gene>
    <name evidence="6" type="ORF">ACFQWG_02025</name>
</gene>
<dbReference type="RefSeq" id="WP_380976167.1">
    <property type="nucleotide sequence ID" value="NZ_JBHTEF010000001.1"/>
</dbReference>
<dbReference type="EC" id="3.2.1.22" evidence="2"/>
<evidence type="ECO:0000256" key="3">
    <source>
        <dbReference type="ARBA" id="ARBA00022801"/>
    </source>
</evidence>
<dbReference type="InterPro" id="IPR017853">
    <property type="entry name" value="GH"/>
</dbReference>
<dbReference type="Pfam" id="PF16875">
    <property type="entry name" value="Glyco_hydro_36N"/>
    <property type="match status" value="1"/>
</dbReference>
<dbReference type="InterPro" id="IPR050985">
    <property type="entry name" value="Alpha-glycosidase_related"/>
</dbReference>
<evidence type="ECO:0000256" key="4">
    <source>
        <dbReference type="ARBA" id="ARBA00023295"/>
    </source>
</evidence>
<feature type="domain" description="Glycosyl hydrolase family 36 N-terminal" evidence="5">
    <location>
        <begin position="1"/>
        <end position="257"/>
    </location>
</feature>
<dbReference type="Gene3D" id="2.70.98.60">
    <property type="entry name" value="alpha-galactosidase from lactobacil brevis"/>
    <property type="match status" value="1"/>
</dbReference>
<name>A0ABW2SJG4_9ACTO</name>
<keyword evidence="4 6" id="KW-0326">Glycosidase</keyword>
<dbReference type="Proteomes" id="UP001596527">
    <property type="component" value="Unassembled WGS sequence"/>
</dbReference>
<dbReference type="SUPFAM" id="SSF51445">
    <property type="entry name" value="(Trans)glycosidases"/>
    <property type="match status" value="1"/>
</dbReference>
<dbReference type="GO" id="GO:0004557">
    <property type="term" value="F:alpha-galactosidase activity"/>
    <property type="evidence" value="ECO:0007669"/>
    <property type="project" value="UniProtKB-EC"/>
</dbReference>
<comment type="catalytic activity">
    <reaction evidence="1">
        <text>Hydrolysis of terminal, non-reducing alpha-D-galactose residues in alpha-D-galactosides, including galactose oligosaccharides, galactomannans and galactolipids.</text>
        <dbReference type="EC" id="3.2.1.22"/>
    </reaction>
</comment>
<dbReference type="InterPro" id="IPR013785">
    <property type="entry name" value="Aldolase_TIM"/>
</dbReference>
<keyword evidence="7" id="KW-1185">Reference proteome</keyword>
<dbReference type="Gene3D" id="3.20.20.70">
    <property type="entry name" value="Aldolase class I"/>
    <property type="match status" value="1"/>
</dbReference>
<proteinExistence type="predicted"/>
<dbReference type="InterPro" id="IPR002252">
    <property type="entry name" value="Glyco_hydro_36"/>
</dbReference>
<protein>
    <recommendedName>
        <fullName evidence="2">alpha-galactosidase</fullName>
        <ecNumber evidence="2">3.2.1.22</ecNumber>
    </recommendedName>
</protein>
<dbReference type="PRINTS" id="PR00743">
    <property type="entry name" value="GLHYDRLASE36"/>
</dbReference>
<sequence>MHWGADLGRLDPSALEALAASRIEPRDPSAPVGTSAPGVVPLASSGWMGRPGLSGHRASGADWAPCLRVLDSEVVGLSDGPEAVSTVDSSAGGRLDHRRIVTGGPGTVHCAMGDDNAGLRVEIWIELLEQGLVRARAEATNTGVGEYFLDELSLVFPVPLSADEILDFSGTWGREREPQRARMTMGCHLREGRHGRTGFDAPDMMFCGERGFSFERGRVWGLHVAHSGNHRSWVERCPDGNQVLGGGELLLPGEVCLASGDSYVTPWLYLEQGDGLDDAARRLHRWERALPAHPGPARPVTLNVWEAVYFDQDVDVLIRLADRAAAVGAERFVLDDGWFRHRRNDRAGLGDWEVDPDVWPEGLHPLVDHVRALGMEFGLWIEPEMVNPDSDLARAHPEWILRAGPDYPLEWRHQQVLNLSDPQAWEHIHRKLCDLLDEYDIAALKWDHNRDLVASGDPTHAGRPAVREQTLAVYRMMDVLRSEHPGLEIESCASGGGRIDLGMIEHVQRFWISDCIDPHERQAIARWTGQLVAPEYMGSHIASPRSHTTGRVSDLSFRAGTAIWGHLGFEWNLLGLSDEELRVLGEWVGFYKANRSLLLGGDVVRRDIGDGSVWLHGVVARDRSRALYQLTTRDRPSMSALGMFPLPGLTPDSRYRVRPNLVGGGPGGLNLPAWARGDEAGIEAMGRQLSDSGLQVPLMDPDQVLLLEVEEAAV</sequence>
<dbReference type="Pfam" id="PF02065">
    <property type="entry name" value="Melibiase"/>
    <property type="match status" value="1"/>
</dbReference>
<evidence type="ECO:0000256" key="2">
    <source>
        <dbReference type="ARBA" id="ARBA00012755"/>
    </source>
</evidence>